<protein>
    <submittedName>
        <fullName evidence="3">Alcohol dehydrogenase [NADP(+)]-like</fullName>
    </submittedName>
</protein>
<name>A0ABM1TDK5_LIMPO</name>
<dbReference type="InterPro" id="IPR036812">
    <property type="entry name" value="NAD(P)_OxRdtase_dom_sf"/>
</dbReference>
<dbReference type="PRINTS" id="PR00069">
    <property type="entry name" value="ALDKETRDTASE"/>
</dbReference>
<keyword evidence="2" id="KW-1185">Reference proteome</keyword>
<dbReference type="PROSITE" id="PS00062">
    <property type="entry name" value="ALDOKETO_REDUCTASE_2"/>
    <property type="match status" value="1"/>
</dbReference>
<dbReference type="InterPro" id="IPR018170">
    <property type="entry name" value="Aldo/ket_reductase_CS"/>
</dbReference>
<dbReference type="GeneID" id="106469677"/>
<reference evidence="3" key="1">
    <citation type="submission" date="2025-08" db="UniProtKB">
        <authorList>
            <consortium name="RefSeq"/>
        </authorList>
    </citation>
    <scope>IDENTIFICATION</scope>
    <source>
        <tissue evidence="3">Muscle</tissue>
    </source>
</reference>
<dbReference type="RefSeq" id="XP_022253961.1">
    <property type="nucleotide sequence ID" value="XM_022398253.1"/>
</dbReference>
<dbReference type="InterPro" id="IPR020471">
    <property type="entry name" value="AKR"/>
</dbReference>
<accession>A0ABM1TDK5</accession>
<feature type="domain" description="NADP-dependent oxidoreductase" evidence="1">
    <location>
        <begin position="28"/>
        <end position="277"/>
    </location>
</feature>
<evidence type="ECO:0000313" key="2">
    <source>
        <dbReference type="Proteomes" id="UP000694941"/>
    </source>
</evidence>
<dbReference type="PIRSF" id="PIRSF000097">
    <property type="entry name" value="AKR"/>
    <property type="match status" value="1"/>
</dbReference>
<gene>
    <name evidence="3" type="primary">LOC106469677</name>
</gene>
<dbReference type="PANTHER" id="PTHR11732">
    <property type="entry name" value="ALDO/KETO REDUCTASE"/>
    <property type="match status" value="1"/>
</dbReference>
<evidence type="ECO:0000313" key="3">
    <source>
        <dbReference type="RefSeq" id="XP_022253961.1"/>
    </source>
</evidence>
<dbReference type="InterPro" id="IPR023210">
    <property type="entry name" value="NADP_OxRdtase_dom"/>
</dbReference>
<evidence type="ECO:0000259" key="1">
    <source>
        <dbReference type="Pfam" id="PF00248"/>
    </source>
</evidence>
<organism evidence="2 3">
    <name type="scientific">Limulus polyphemus</name>
    <name type="common">Atlantic horseshoe crab</name>
    <dbReference type="NCBI Taxonomy" id="6850"/>
    <lineage>
        <taxon>Eukaryota</taxon>
        <taxon>Metazoa</taxon>
        <taxon>Ecdysozoa</taxon>
        <taxon>Arthropoda</taxon>
        <taxon>Chelicerata</taxon>
        <taxon>Merostomata</taxon>
        <taxon>Xiphosura</taxon>
        <taxon>Limulidae</taxon>
        <taxon>Limulus</taxon>
    </lineage>
</organism>
<proteinExistence type="predicted"/>
<dbReference type="Pfam" id="PF00248">
    <property type="entry name" value="Aldo_ket_red"/>
    <property type="match status" value="1"/>
</dbReference>
<dbReference type="Proteomes" id="UP000694941">
    <property type="component" value="Unplaced"/>
</dbReference>
<dbReference type="SUPFAM" id="SSF51430">
    <property type="entry name" value="NAD(P)-linked oxidoreductase"/>
    <property type="match status" value="1"/>
</dbReference>
<feature type="non-terminal residue" evidence="3">
    <location>
        <position position="279"/>
    </location>
</feature>
<dbReference type="Gene3D" id="3.20.20.100">
    <property type="entry name" value="NADP-dependent oxidoreductase domain"/>
    <property type="match status" value="1"/>
</dbReference>
<sequence length="279" mass="32004">MSSFPYFVKLNTGSRMPFIGIDTVLMEPHEVSYLLKSGISVGYRLIETVYAHNNAAEIGKVLGAIMRSGKLERADLFIITKLPIRDHRREMVKYFLKESLDRLQLTYVDLLLLHYPANDEECNEDSTTPGGFVDISQDDLFQTWKGMEDAFQIGMAKAIGLSNFNLKQIQLIRQNGRIKPANVQVECHAYLSQSSFYEYCARQNITFTAYLPLGSVDANSEFSKNVNENQKPTNDKVLVPLCLKYRKTAEQILLRWLIQRGIVVISRSVRIQKLKEHFR</sequence>